<dbReference type="GO" id="GO:0005886">
    <property type="term" value="C:plasma membrane"/>
    <property type="evidence" value="ECO:0007669"/>
    <property type="project" value="UniProtKB-SubCell"/>
</dbReference>
<dbReference type="Proteomes" id="UP000271469">
    <property type="component" value="Chromosome"/>
</dbReference>
<evidence type="ECO:0000256" key="3">
    <source>
        <dbReference type="ARBA" id="ARBA00022475"/>
    </source>
</evidence>
<feature type="transmembrane region" description="Helical" evidence="7">
    <location>
        <begin position="160"/>
        <end position="182"/>
    </location>
</feature>
<dbReference type="AlphaFoldDB" id="A0A3G8JMP8"/>
<keyword evidence="10" id="KW-1185">Reference proteome</keyword>
<comment type="subcellular location">
    <subcellularLocation>
        <location evidence="1 7">Cell membrane</location>
        <topology evidence="1 7">Multi-pass membrane protein</topology>
    </subcellularLocation>
</comment>
<proteinExistence type="inferred from homology"/>
<organism evidence="9 10">
    <name type="scientific">Gordonia insulae</name>
    <dbReference type="NCBI Taxonomy" id="2420509"/>
    <lineage>
        <taxon>Bacteria</taxon>
        <taxon>Bacillati</taxon>
        <taxon>Actinomycetota</taxon>
        <taxon>Actinomycetes</taxon>
        <taxon>Mycobacteriales</taxon>
        <taxon>Gordoniaceae</taxon>
        <taxon>Gordonia</taxon>
    </lineage>
</organism>
<keyword evidence="3 7" id="KW-1003">Cell membrane</keyword>
<feature type="transmembrane region" description="Helical" evidence="7">
    <location>
        <begin position="194"/>
        <end position="212"/>
    </location>
</feature>
<evidence type="ECO:0000259" key="8">
    <source>
        <dbReference type="Pfam" id="PF09335"/>
    </source>
</evidence>
<accession>A0A3G8JMP8</accession>
<reference evidence="9 10" key="1">
    <citation type="submission" date="2018-11" db="EMBL/GenBank/DDBJ databases">
        <title>Gordonia insulae sp. nov., isolated from an island soil.</title>
        <authorList>
            <person name="Kim Y.S."/>
            <person name="Kim S.B."/>
        </authorList>
    </citation>
    <scope>NUCLEOTIDE SEQUENCE [LARGE SCALE GENOMIC DNA]</scope>
    <source>
        <strain evidence="9 10">MMS17-SY073</strain>
    </source>
</reference>
<dbReference type="InterPro" id="IPR032818">
    <property type="entry name" value="DedA-like"/>
</dbReference>
<dbReference type="EMBL" id="CP033972">
    <property type="protein sequence ID" value="AZG46263.1"/>
    <property type="molecule type" value="Genomic_DNA"/>
</dbReference>
<dbReference type="RefSeq" id="WP_232016911.1">
    <property type="nucleotide sequence ID" value="NZ_CP033972.1"/>
</dbReference>
<evidence type="ECO:0000256" key="1">
    <source>
        <dbReference type="ARBA" id="ARBA00004651"/>
    </source>
</evidence>
<evidence type="ECO:0000256" key="6">
    <source>
        <dbReference type="ARBA" id="ARBA00023136"/>
    </source>
</evidence>
<evidence type="ECO:0000313" key="10">
    <source>
        <dbReference type="Proteomes" id="UP000271469"/>
    </source>
</evidence>
<evidence type="ECO:0000256" key="7">
    <source>
        <dbReference type="RuleBase" id="RU367016"/>
    </source>
</evidence>
<dbReference type="Pfam" id="PF09335">
    <property type="entry name" value="VTT_dom"/>
    <property type="match status" value="1"/>
</dbReference>
<gene>
    <name evidence="9" type="ORF">D7316_02864</name>
</gene>
<feature type="domain" description="VTT" evidence="8">
    <location>
        <begin position="49"/>
        <end position="180"/>
    </location>
</feature>
<keyword evidence="5 7" id="KW-1133">Transmembrane helix</keyword>
<dbReference type="PANTHER" id="PTHR30353:SF0">
    <property type="entry name" value="TRANSMEMBRANE PROTEIN"/>
    <property type="match status" value="1"/>
</dbReference>
<evidence type="ECO:0000256" key="5">
    <source>
        <dbReference type="ARBA" id="ARBA00022989"/>
    </source>
</evidence>
<dbReference type="PANTHER" id="PTHR30353">
    <property type="entry name" value="INNER MEMBRANE PROTEIN DEDA-RELATED"/>
    <property type="match status" value="1"/>
</dbReference>
<evidence type="ECO:0000313" key="9">
    <source>
        <dbReference type="EMBL" id="AZG46263.1"/>
    </source>
</evidence>
<evidence type="ECO:0000256" key="2">
    <source>
        <dbReference type="ARBA" id="ARBA00010792"/>
    </source>
</evidence>
<keyword evidence="4 7" id="KW-0812">Transmembrane</keyword>
<keyword evidence="6 7" id="KW-0472">Membrane</keyword>
<comment type="similarity">
    <text evidence="2 7">Belongs to the DedA family.</text>
</comment>
<evidence type="ECO:0000256" key="4">
    <source>
        <dbReference type="ARBA" id="ARBA00022692"/>
    </source>
</evidence>
<dbReference type="KEGG" id="gom:D7316_02864"/>
<dbReference type="InterPro" id="IPR032816">
    <property type="entry name" value="VTT_dom"/>
</dbReference>
<name>A0A3G8JMP8_9ACTN</name>
<feature type="transmembrane region" description="Helical" evidence="7">
    <location>
        <begin position="53"/>
        <end position="70"/>
    </location>
</feature>
<feature type="transmembrane region" description="Helical" evidence="7">
    <location>
        <begin position="76"/>
        <end position="97"/>
    </location>
</feature>
<sequence>MTIPLAAAHAVALPGFLDPVTLLGYFGSWALVGLLLVIAVESGILFPLLPGDSLLFVAGMVIAADGAQGLESFASLWQVLLLAPMAAILGAEVGYWVGRTVGTRWFTPASRVLKQRYVDEAHTFFDRHGPITVFLARFVPVVRTITPIVAGAAGMRHRHFLIVNIIGAVTWASGITLLGYWLGQFAIVQKLIEPIFVLIVVVSVAPMVWTALRRRRRSARVGNPAPGRDRG</sequence>
<protein>
    <submittedName>
        <fullName evidence="9">Putative membrane protein</fullName>
    </submittedName>
</protein>